<keyword evidence="3" id="KW-0472">Membrane</keyword>
<dbReference type="EMBL" id="QDKG01000003">
    <property type="protein sequence ID" value="PVH25353.1"/>
    <property type="molecule type" value="Genomic_DNA"/>
</dbReference>
<dbReference type="Gene3D" id="3.30.460.80">
    <property type="entry name" value="NADH:ubiquinone oxidoreductase, 30kDa subunit"/>
    <property type="match status" value="1"/>
</dbReference>
<keyword evidence="3" id="KW-1003">Cell membrane</keyword>
<dbReference type="GO" id="GO:0050136">
    <property type="term" value="F:NADH dehydrogenase (quinone) (non-electrogenic) activity"/>
    <property type="evidence" value="ECO:0007669"/>
    <property type="project" value="UniProtKB-UniRule"/>
</dbReference>
<evidence type="ECO:0000313" key="7">
    <source>
        <dbReference type="EMBL" id="PVH25353.1"/>
    </source>
</evidence>
<dbReference type="PROSITE" id="PS00542">
    <property type="entry name" value="COMPLEX1_30K"/>
    <property type="match status" value="1"/>
</dbReference>
<dbReference type="InterPro" id="IPR010218">
    <property type="entry name" value="NADH_DH_suC"/>
</dbReference>
<sequence>MSEQIAHLRTVLLEQVHADAVQDVQLAGLQPALYIHSDHLLAVCLFLRNDPAFYIDFLSDIAAVDYFPESYFEVVYQLASIPHQRQITLKVRLEHDRATNLLPELPSVSSVWRTAEWHEREAYDLMGIFFTDHPDLRRILMPDDWEGFPLRKDYQDPEIYHGIPVKD</sequence>
<organism evidence="7 8">
    <name type="scientific">Sphingobacterium corticibacter</name>
    <dbReference type="NCBI Taxonomy" id="2171749"/>
    <lineage>
        <taxon>Bacteria</taxon>
        <taxon>Pseudomonadati</taxon>
        <taxon>Bacteroidota</taxon>
        <taxon>Sphingobacteriia</taxon>
        <taxon>Sphingobacteriales</taxon>
        <taxon>Sphingobacteriaceae</taxon>
        <taxon>Sphingobacterium</taxon>
    </lineage>
</organism>
<dbReference type="OrthoDB" id="9803286at2"/>
<comment type="subcellular location">
    <subcellularLocation>
        <location evidence="3">Cell membrane</location>
        <topology evidence="3">Peripheral membrane protein</topology>
        <orientation evidence="3">Cytoplasmic side</orientation>
    </subcellularLocation>
</comment>
<dbReference type="PANTHER" id="PTHR10884">
    <property type="entry name" value="NADH DEHYDROGENASE UBIQUINONE IRON-SULFUR PROTEIN 3"/>
    <property type="match status" value="1"/>
</dbReference>
<comment type="subunit">
    <text evidence="3">NDH-1 is composed of 14 different subunits. Subunits NuoB, C, D, E, F, and G constitute the peripheral sector of the complex.</text>
</comment>
<comment type="caution">
    <text evidence="7">The sequence shown here is derived from an EMBL/GenBank/DDBJ whole genome shotgun (WGS) entry which is preliminary data.</text>
</comment>
<evidence type="ECO:0000256" key="3">
    <source>
        <dbReference type="HAMAP-Rule" id="MF_01357"/>
    </source>
</evidence>
<dbReference type="InterPro" id="IPR037232">
    <property type="entry name" value="NADH_quin_OxRdtase_su_C/D-like"/>
</dbReference>
<comment type="catalytic activity">
    <reaction evidence="3 5">
        <text>a quinone + NADH + 5 H(+)(in) = a quinol + NAD(+) + 4 H(+)(out)</text>
        <dbReference type="Rhea" id="RHEA:57888"/>
        <dbReference type="ChEBI" id="CHEBI:15378"/>
        <dbReference type="ChEBI" id="CHEBI:24646"/>
        <dbReference type="ChEBI" id="CHEBI:57540"/>
        <dbReference type="ChEBI" id="CHEBI:57945"/>
        <dbReference type="ChEBI" id="CHEBI:132124"/>
    </reaction>
</comment>
<dbReference type="SUPFAM" id="SSF143243">
    <property type="entry name" value="Nqo5-like"/>
    <property type="match status" value="1"/>
</dbReference>
<dbReference type="EC" id="7.1.1.-" evidence="3"/>
<name>A0A2T8HIX9_9SPHI</name>
<evidence type="ECO:0000256" key="1">
    <source>
        <dbReference type="ARBA" id="ARBA00007569"/>
    </source>
</evidence>
<protein>
    <recommendedName>
        <fullName evidence="3">NADH-quinone oxidoreductase subunit C</fullName>
        <ecNumber evidence="3">7.1.1.-</ecNumber>
    </recommendedName>
    <alternativeName>
        <fullName evidence="3">NADH dehydrogenase I subunit C</fullName>
    </alternativeName>
    <alternativeName>
        <fullName evidence="3">NDH-1 subunit C</fullName>
    </alternativeName>
</protein>
<dbReference type="RefSeq" id="WP_116775940.1">
    <property type="nucleotide sequence ID" value="NZ_QDKG01000003.1"/>
</dbReference>
<dbReference type="Pfam" id="PF00329">
    <property type="entry name" value="Complex1_30kDa"/>
    <property type="match status" value="1"/>
</dbReference>
<dbReference type="InterPro" id="IPR001268">
    <property type="entry name" value="NADH_UbQ_OxRdtase_30kDa_su"/>
</dbReference>
<dbReference type="InterPro" id="IPR020396">
    <property type="entry name" value="NADH_UbQ_OxRdtase_CS"/>
</dbReference>
<dbReference type="GO" id="GO:0008137">
    <property type="term" value="F:NADH dehydrogenase (ubiquinone) activity"/>
    <property type="evidence" value="ECO:0007669"/>
    <property type="project" value="InterPro"/>
</dbReference>
<comment type="function">
    <text evidence="3">NDH-1 shuttles electrons from NADH, via FMN and iron-sulfur (Fe-S) centers, to quinones in the respiratory chain. The immediate electron acceptor for the enzyme in this species is believed to be a menaquinone. Couples the redox reaction to proton translocation (for every two electrons transferred, four hydrogen ions are translocated across the cytoplasmic membrane), and thus conserves the redox energy in a proton gradient.</text>
</comment>
<evidence type="ECO:0000313" key="8">
    <source>
        <dbReference type="Proteomes" id="UP000245627"/>
    </source>
</evidence>
<dbReference type="AlphaFoldDB" id="A0A2T8HIX9"/>
<dbReference type="HAMAP" id="MF_01357">
    <property type="entry name" value="NDH1_NuoC"/>
    <property type="match status" value="1"/>
</dbReference>
<comment type="similarity">
    <text evidence="1 3 4">Belongs to the complex I 30 kDa subunit family.</text>
</comment>
<evidence type="ECO:0000259" key="6">
    <source>
        <dbReference type="Pfam" id="PF00329"/>
    </source>
</evidence>
<keyword evidence="8" id="KW-1185">Reference proteome</keyword>
<reference evidence="7 8" key="1">
    <citation type="submission" date="2018-04" db="EMBL/GenBank/DDBJ databases">
        <title>Sphingobacterium cortibacter sp. nov.</title>
        <authorList>
            <person name="Li Y."/>
        </authorList>
    </citation>
    <scope>NUCLEOTIDE SEQUENCE [LARGE SCALE GENOMIC DNA]</scope>
    <source>
        <strain evidence="7 8">2c-3</strain>
    </source>
</reference>
<dbReference type="GO" id="GO:0048038">
    <property type="term" value="F:quinone binding"/>
    <property type="evidence" value="ECO:0007669"/>
    <property type="project" value="UniProtKB-KW"/>
</dbReference>
<dbReference type="NCBIfam" id="TIGR01961">
    <property type="entry name" value="NuoC_fam"/>
    <property type="match status" value="1"/>
</dbReference>
<gene>
    <name evidence="3" type="primary">nuoC</name>
    <name evidence="7" type="ORF">DC487_10570</name>
</gene>
<feature type="domain" description="NADH:ubiquinone oxidoreductase 30kDa subunit" evidence="6">
    <location>
        <begin position="34"/>
        <end position="155"/>
    </location>
</feature>
<evidence type="ECO:0000256" key="5">
    <source>
        <dbReference type="RuleBase" id="RU003582"/>
    </source>
</evidence>
<keyword evidence="3 4" id="KW-1278">Translocase</keyword>
<evidence type="ECO:0000256" key="4">
    <source>
        <dbReference type="RuleBase" id="RU003456"/>
    </source>
</evidence>
<keyword evidence="3 5" id="KW-0874">Quinone</keyword>
<accession>A0A2T8HIX9</accession>
<evidence type="ECO:0000256" key="2">
    <source>
        <dbReference type="ARBA" id="ARBA00022448"/>
    </source>
</evidence>
<dbReference type="Proteomes" id="UP000245627">
    <property type="component" value="Unassembled WGS sequence"/>
</dbReference>
<keyword evidence="3 4" id="KW-0520">NAD</keyword>
<keyword evidence="2 3" id="KW-0813">Transport</keyword>
<dbReference type="GO" id="GO:0005886">
    <property type="term" value="C:plasma membrane"/>
    <property type="evidence" value="ECO:0007669"/>
    <property type="project" value="UniProtKB-SubCell"/>
</dbReference>
<proteinExistence type="inferred from homology"/>
<dbReference type="PANTHER" id="PTHR10884:SF14">
    <property type="entry name" value="NADH DEHYDROGENASE [UBIQUINONE] IRON-SULFUR PROTEIN 3, MITOCHONDRIAL"/>
    <property type="match status" value="1"/>
</dbReference>